<feature type="transmembrane region" description="Helical" evidence="1">
    <location>
        <begin position="162"/>
        <end position="184"/>
    </location>
</feature>
<dbReference type="InterPro" id="IPR036938">
    <property type="entry name" value="PAP2/HPO_sf"/>
</dbReference>
<dbReference type="EMBL" id="JBHLXP010000001">
    <property type="protein sequence ID" value="MFC0046838.1"/>
    <property type="molecule type" value="Genomic_DNA"/>
</dbReference>
<feature type="transmembrane region" description="Helical" evidence="1">
    <location>
        <begin position="191"/>
        <end position="211"/>
    </location>
</feature>
<evidence type="ECO:0000313" key="3">
    <source>
        <dbReference type="EMBL" id="MFC0046838.1"/>
    </source>
</evidence>
<keyword evidence="1" id="KW-0472">Membrane</keyword>
<evidence type="ECO:0000313" key="4">
    <source>
        <dbReference type="Proteomes" id="UP001589813"/>
    </source>
</evidence>
<dbReference type="CDD" id="cd03396">
    <property type="entry name" value="PAP2_like_6"/>
    <property type="match status" value="1"/>
</dbReference>
<dbReference type="Proteomes" id="UP001589813">
    <property type="component" value="Unassembled WGS sequence"/>
</dbReference>
<protein>
    <submittedName>
        <fullName evidence="3">Phosphatase PAP2 family protein</fullName>
    </submittedName>
</protein>
<evidence type="ECO:0000256" key="1">
    <source>
        <dbReference type="SAM" id="Phobius"/>
    </source>
</evidence>
<dbReference type="Pfam" id="PF01569">
    <property type="entry name" value="PAP2"/>
    <property type="match status" value="1"/>
</dbReference>
<evidence type="ECO:0000259" key="2">
    <source>
        <dbReference type="Pfam" id="PF01569"/>
    </source>
</evidence>
<dbReference type="RefSeq" id="WP_377239445.1">
    <property type="nucleotide sequence ID" value="NZ_JBHLXP010000001.1"/>
</dbReference>
<feature type="transmembrane region" description="Helical" evidence="1">
    <location>
        <begin position="18"/>
        <end position="42"/>
    </location>
</feature>
<gene>
    <name evidence="3" type="ORF">ACFFJP_00880</name>
</gene>
<keyword evidence="1" id="KW-1133">Transmembrane helix</keyword>
<organism evidence="3 4">
    <name type="scientific">Rheinheimera tilapiae</name>
    <dbReference type="NCBI Taxonomy" id="875043"/>
    <lineage>
        <taxon>Bacteria</taxon>
        <taxon>Pseudomonadati</taxon>
        <taxon>Pseudomonadota</taxon>
        <taxon>Gammaproteobacteria</taxon>
        <taxon>Chromatiales</taxon>
        <taxon>Chromatiaceae</taxon>
        <taxon>Rheinheimera</taxon>
    </lineage>
</organism>
<keyword evidence="1" id="KW-0812">Transmembrane</keyword>
<dbReference type="SUPFAM" id="SSF48317">
    <property type="entry name" value="Acid phosphatase/Vanadium-dependent haloperoxidase"/>
    <property type="match status" value="1"/>
</dbReference>
<dbReference type="InterPro" id="IPR000326">
    <property type="entry name" value="PAP2/HPO"/>
</dbReference>
<comment type="caution">
    <text evidence="3">The sequence shown here is derived from an EMBL/GenBank/DDBJ whole genome shotgun (WGS) entry which is preliminary data.</text>
</comment>
<accession>A0ABV6BBC6</accession>
<feature type="transmembrane region" description="Helical" evidence="1">
    <location>
        <begin position="223"/>
        <end position="242"/>
    </location>
</feature>
<keyword evidence="4" id="KW-1185">Reference proteome</keyword>
<sequence>MSLTAVLPSARQLLLRPLLVLSLLFGLCYGLNADFALAGFWYQLQGHDWALQHYWLTEEVLHRGVRSLNQWVIAALLLHFAVQTIRQKFQQQRSRSVPTASSRWTAARQQAHGRLLMSLALSLAGVAILKHSLPMDCPWDLQPFGGDQTFIGLFSSWPANRAPNACFPAGHASIGYAWLGLYFFCLQLYPLLARPALIFSLLLGISLGLVQQLRGAHFISHDIASAAWCWSMACLCAYWPTLRCALQRTVHRLNFLNTTTRTQRGTL</sequence>
<name>A0ABV6BBC6_9GAMM</name>
<proteinExistence type="predicted"/>
<reference evidence="3 4" key="1">
    <citation type="submission" date="2024-09" db="EMBL/GenBank/DDBJ databases">
        <authorList>
            <person name="Sun Q."/>
            <person name="Mori K."/>
        </authorList>
    </citation>
    <scope>NUCLEOTIDE SEQUENCE [LARGE SCALE GENOMIC DNA]</scope>
    <source>
        <strain evidence="3 4">KCTC 23315</strain>
    </source>
</reference>
<feature type="domain" description="Phosphatidic acid phosphatase type 2/haloperoxidase" evidence="2">
    <location>
        <begin position="114"/>
        <end position="241"/>
    </location>
</feature>
<feature type="transmembrane region" description="Helical" evidence="1">
    <location>
        <begin position="115"/>
        <end position="133"/>
    </location>
</feature>